<dbReference type="EMBL" id="CAAALY010024507">
    <property type="protein sequence ID" value="VEL15404.1"/>
    <property type="molecule type" value="Genomic_DNA"/>
</dbReference>
<gene>
    <name evidence="1" type="ORF">PXEA_LOCUS8844</name>
</gene>
<comment type="caution">
    <text evidence="1">The sequence shown here is derived from an EMBL/GenBank/DDBJ whole genome shotgun (WGS) entry which is preliminary data.</text>
</comment>
<name>A0A448WMH5_9PLAT</name>
<organism evidence="1 2">
    <name type="scientific">Protopolystoma xenopodis</name>
    <dbReference type="NCBI Taxonomy" id="117903"/>
    <lineage>
        <taxon>Eukaryota</taxon>
        <taxon>Metazoa</taxon>
        <taxon>Spiralia</taxon>
        <taxon>Lophotrochozoa</taxon>
        <taxon>Platyhelminthes</taxon>
        <taxon>Monogenea</taxon>
        <taxon>Polyopisthocotylea</taxon>
        <taxon>Polystomatidea</taxon>
        <taxon>Polystomatidae</taxon>
        <taxon>Protopolystoma</taxon>
    </lineage>
</organism>
<reference evidence="1" key="1">
    <citation type="submission" date="2018-11" db="EMBL/GenBank/DDBJ databases">
        <authorList>
            <consortium name="Pathogen Informatics"/>
        </authorList>
    </citation>
    <scope>NUCLEOTIDE SEQUENCE</scope>
</reference>
<protein>
    <submittedName>
        <fullName evidence="1">Uncharacterized protein</fullName>
    </submittedName>
</protein>
<sequence length="97" mass="10734">MLHREIFAAIELNVAHGFGQSSYRPSLFVLSFREANLLCWKDPHLGEARDGKQSSSCSLPSYSAARHHRPRHLSLLASHGFAPPFATPIPVVITTKV</sequence>
<dbReference type="Proteomes" id="UP000784294">
    <property type="component" value="Unassembled WGS sequence"/>
</dbReference>
<proteinExistence type="predicted"/>
<evidence type="ECO:0000313" key="1">
    <source>
        <dbReference type="EMBL" id="VEL15404.1"/>
    </source>
</evidence>
<dbReference type="AlphaFoldDB" id="A0A448WMH5"/>
<evidence type="ECO:0000313" key="2">
    <source>
        <dbReference type="Proteomes" id="UP000784294"/>
    </source>
</evidence>
<keyword evidence="2" id="KW-1185">Reference proteome</keyword>
<accession>A0A448WMH5</accession>